<evidence type="ECO:0000259" key="9">
    <source>
        <dbReference type="Pfam" id="PF00361"/>
    </source>
</evidence>
<feature type="transmembrane region" description="Helical" evidence="8">
    <location>
        <begin position="282"/>
        <end position="306"/>
    </location>
</feature>
<evidence type="ECO:0000256" key="8">
    <source>
        <dbReference type="SAM" id="Phobius"/>
    </source>
</evidence>
<dbReference type="EMBL" id="CP131913">
    <property type="protein sequence ID" value="WLI74451.1"/>
    <property type="molecule type" value="Genomic_DNA"/>
</dbReference>
<feature type="transmembrane region" description="Helical" evidence="8">
    <location>
        <begin position="175"/>
        <end position="196"/>
    </location>
</feature>
<feature type="transmembrane region" description="Helical" evidence="8">
    <location>
        <begin position="252"/>
        <end position="270"/>
    </location>
</feature>
<dbReference type="Pfam" id="PF00361">
    <property type="entry name" value="Proton_antipo_M"/>
    <property type="match status" value="1"/>
</dbReference>
<feature type="transmembrane region" description="Helical" evidence="8">
    <location>
        <begin position="144"/>
        <end position="163"/>
    </location>
</feature>
<feature type="transmembrane region" description="Helical" evidence="8">
    <location>
        <begin position="587"/>
        <end position="606"/>
    </location>
</feature>
<dbReference type="InterPro" id="IPR050586">
    <property type="entry name" value="CPA3_Na-H_Antiporter_D"/>
</dbReference>
<keyword evidence="6 8" id="KW-0472">Membrane</keyword>
<evidence type="ECO:0000256" key="2">
    <source>
        <dbReference type="ARBA" id="ARBA00005346"/>
    </source>
</evidence>
<feature type="transmembrane region" description="Helical" evidence="8">
    <location>
        <begin position="82"/>
        <end position="98"/>
    </location>
</feature>
<keyword evidence="3" id="KW-1003">Cell membrane</keyword>
<keyword evidence="11" id="KW-1185">Reference proteome</keyword>
<organism evidence="10 11">
    <name type="scientific">Halomonas alkalicola</name>
    <dbReference type="NCBI Taxonomy" id="1930622"/>
    <lineage>
        <taxon>Bacteria</taxon>
        <taxon>Pseudomonadati</taxon>
        <taxon>Pseudomonadota</taxon>
        <taxon>Gammaproteobacteria</taxon>
        <taxon>Oceanospirillales</taxon>
        <taxon>Halomonadaceae</taxon>
        <taxon>Halomonas</taxon>
    </lineage>
</organism>
<protein>
    <submittedName>
        <fullName evidence="10">Proton-conducting transporter membrane subunit</fullName>
    </submittedName>
</protein>
<evidence type="ECO:0000256" key="3">
    <source>
        <dbReference type="ARBA" id="ARBA00022475"/>
    </source>
</evidence>
<feature type="domain" description="NADH:quinone oxidoreductase/Mrp antiporter transmembrane" evidence="9">
    <location>
        <begin position="140"/>
        <end position="371"/>
    </location>
</feature>
<name>A0ABY9H7J2_9GAMM</name>
<feature type="transmembrane region" description="Helical" evidence="8">
    <location>
        <begin position="495"/>
        <end position="513"/>
    </location>
</feature>
<dbReference type="InterPro" id="IPR001750">
    <property type="entry name" value="ND/Mrp_TM"/>
</dbReference>
<dbReference type="PANTHER" id="PTHR42703:SF1">
    <property type="entry name" value="NA(+)_H(+) ANTIPORTER SUBUNIT D1"/>
    <property type="match status" value="1"/>
</dbReference>
<sequence>MSQEIFALLMIAALLWPLLLGLRQPLMAALAGRDEVRFPLDPLWATAPLPALALALLGGDGELSMAAWLLGGVWGLDEPRRVLLAFTALLWLLAGWYARGYLAGDGERATAGDGAAATRLARFAVLWPLTLSGNLLLLVAEDIASFYLGFAVMTFAAYGLVIHSGTRDALTGGRAYLIMAVLGEGLILGGLLWGAGSLGVLTLGELREGLATLEQGAWIGVLLWLGFGVKAGVAGLHLWLPLAHPVAPTPASAVLSGAMVKAGVVGWMATLPLGETATAEGIAWLGRAMLAVGLVGAIGAALVGVCQRHPKAVLAYSSVSVSQLGMLAALVGAGLTAPALWPALVPAVVLFAAHHGLTKGALFLGVGIAEHPPRLPSWALTLLLAAPALSLAGVLGSGLATKWAFKEALYDGGYAGLVTWLSLAAVGTTALMARTLWCQWPGERRARGDGLMPLAAPMPLAWLLLMASALALPLWLPVLGMAPAWPPAAELIGLLWPALLGLSLSLLVGWLVHRGVLRAAWRRPPPGDLWWPLAHGLDRLWRAAVPGLERLAARKAGWVAWWVGLERSATAALEALGEGEAWLRRHAAVLMVVVAVGLALVLLFSAA</sequence>
<dbReference type="RefSeq" id="WP_305502820.1">
    <property type="nucleotide sequence ID" value="NZ_CP131913.1"/>
</dbReference>
<dbReference type="PANTHER" id="PTHR42703">
    <property type="entry name" value="NADH DEHYDROGENASE"/>
    <property type="match status" value="1"/>
</dbReference>
<reference evidence="10 11" key="1">
    <citation type="submission" date="2023-08" db="EMBL/GenBank/DDBJ databases">
        <title>Transcriptome Analysis of Halomonas alkalicola CICC 11012s to Identify the Genes Involved in Alkaline Tolerances.</title>
        <authorList>
            <person name="Zhai L."/>
        </authorList>
    </citation>
    <scope>NUCLEOTIDE SEQUENCE [LARGE SCALE GENOMIC DNA]</scope>
    <source>
        <strain evidence="10 11">CICC 11012s</strain>
    </source>
</reference>
<evidence type="ECO:0000256" key="7">
    <source>
        <dbReference type="RuleBase" id="RU000320"/>
    </source>
</evidence>
<evidence type="ECO:0000256" key="6">
    <source>
        <dbReference type="ARBA" id="ARBA00023136"/>
    </source>
</evidence>
<evidence type="ECO:0000256" key="5">
    <source>
        <dbReference type="ARBA" id="ARBA00022989"/>
    </source>
</evidence>
<feature type="transmembrane region" description="Helical" evidence="8">
    <location>
        <begin position="454"/>
        <end position="475"/>
    </location>
</feature>
<gene>
    <name evidence="10" type="ORF">B6N23_05985</name>
</gene>
<keyword evidence="5 8" id="KW-1133">Transmembrane helix</keyword>
<keyword evidence="4 7" id="KW-0812">Transmembrane</keyword>
<comment type="subcellular location">
    <subcellularLocation>
        <location evidence="1">Cell membrane</location>
        <topology evidence="1">Multi-pass membrane protein</topology>
    </subcellularLocation>
    <subcellularLocation>
        <location evidence="7">Membrane</location>
        <topology evidence="7">Multi-pass membrane protein</topology>
    </subcellularLocation>
</comment>
<feature type="transmembrane region" description="Helical" evidence="8">
    <location>
        <begin position="412"/>
        <end position="433"/>
    </location>
</feature>
<comment type="similarity">
    <text evidence="2">Belongs to the CPA3 antiporters (TC 2.A.63) subunit D family.</text>
</comment>
<feature type="transmembrane region" description="Helical" evidence="8">
    <location>
        <begin position="52"/>
        <end position="70"/>
    </location>
</feature>
<evidence type="ECO:0000256" key="4">
    <source>
        <dbReference type="ARBA" id="ARBA00022692"/>
    </source>
</evidence>
<accession>A0ABY9H7J2</accession>
<proteinExistence type="inferred from homology"/>
<dbReference type="Proteomes" id="UP001235344">
    <property type="component" value="Chromosome"/>
</dbReference>
<evidence type="ECO:0000313" key="10">
    <source>
        <dbReference type="EMBL" id="WLI74451.1"/>
    </source>
</evidence>
<feature type="transmembrane region" description="Helical" evidence="8">
    <location>
        <begin position="339"/>
        <end position="357"/>
    </location>
</feature>
<feature type="transmembrane region" description="Helical" evidence="8">
    <location>
        <begin position="216"/>
        <end position="240"/>
    </location>
</feature>
<feature type="transmembrane region" description="Helical" evidence="8">
    <location>
        <begin position="378"/>
        <end position="400"/>
    </location>
</feature>
<feature type="transmembrane region" description="Helical" evidence="8">
    <location>
        <begin position="313"/>
        <end position="333"/>
    </location>
</feature>
<evidence type="ECO:0000313" key="11">
    <source>
        <dbReference type="Proteomes" id="UP001235344"/>
    </source>
</evidence>
<evidence type="ECO:0000256" key="1">
    <source>
        <dbReference type="ARBA" id="ARBA00004651"/>
    </source>
</evidence>